<sequence>MYSIGEKVVHRVFKLNGQVTKVDKKTVSILFNNGYFRVFQLESSFMYLKRIS</sequence>
<protein>
    <recommendedName>
        <fullName evidence="3">DUF2187 domain-containing protein</fullName>
    </recommendedName>
</protein>
<keyword evidence="2" id="KW-1185">Reference proteome</keyword>
<evidence type="ECO:0008006" key="3">
    <source>
        <dbReference type="Google" id="ProtNLM"/>
    </source>
</evidence>
<gene>
    <name evidence="1" type="ORF">GCM10009001_24270</name>
</gene>
<accession>A0ABN1G8G6</accession>
<dbReference type="Proteomes" id="UP001500866">
    <property type="component" value="Unassembled WGS sequence"/>
</dbReference>
<name>A0ABN1G8G6_9BACI</name>
<comment type="caution">
    <text evidence="1">The sequence shown here is derived from an EMBL/GenBank/DDBJ whole genome shotgun (WGS) entry which is preliminary data.</text>
</comment>
<reference evidence="1 2" key="1">
    <citation type="journal article" date="2019" name="Int. J. Syst. Evol. Microbiol.">
        <title>The Global Catalogue of Microorganisms (GCM) 10K type strain sequencing project: providing services to taxonomists for standard genome sequencing and annotation.</title>
        <authorList>
            <consortium name="The Broad Institute Genomics Platform"/>
            <consortium name="The Broad Institute Genome Sequencing Center for Infectious Disease"/>
            <person name="Wu L."/>
            <person name="Ma J."/>
        </authorList>
    </citation>
    <scope>NUCLEOTIDE SEQUENCE [LARGE SCALE GENOMIC DNA]</scope>
    <source>
        <strain evidence="1 2">JCM 15395</strain>
    </source>
</reference>
<evidence type="ECO:0000313" key="2">
    <source>
        <dbReference type="Proteomes" id="UP001500866"/>
    </source>
</evidence>
<evidence type="ECO:0000313" key="1">
    <source>
        <dbReference type="EMBL" id="GAA0606199.1"/>
    </source>
</evidence>
<organism evidence="1 2">
    <name type="scientific">Virgibacillus siamensis</name>
    <dbReference type="NCBI Taxonomy" id="480071"/>
    <lineage>
        <taxon>Bacteria</taxon>
        <taxon>Bacillati</taxon>
        <taxon>Bacillota</taxon>
        <taxon>Bacilli</taxon>
        <taxon>Bacillales</taxon>
        <taxon>Bacillaceae</taxon>
        <taxon>Virgibacillus</taxon>
    </lineage>
</organism>
<dbReference type="EMBL" id="BAAADS010000017">
    <property type="protein sequence ID" value="GAA0606199.1"/>
    <property type="molecule type" value="Genomic_DNA"/>
</dbReference>
<proteinExistence type="predicted"/>